<dbReference type="PANTHER" id="PTHR37422:SF13">
    <property type="entry name" value="LIPOPOLYSACCHARIDE BIOSYNTHESIS PROTEIN PA4999-RELATED"/>
    <property type="match status" value="1"/>
</dbReference>
<keyword evidence="2 5" id="KW-0812">Transmembrane</keyword>
<feature type="transmembrane region" description="Helical" evidence="5">
    <location>
        <begin position="12"/>
        <end position="31"/>
    </location>
</feature>
<feature type="transmembrane region" description="Helical" evidence="5">
    <location>
        <begin position="415"/>
        <end position="433"/>
    </location>
</feature>
<dbReference type="PANTHER" id="PTHR37422">
    <property type="entry name" value="TEICHURONIC ACID BIOSYNTHESIS PROTEIN TUAE"/>
    <property type="match status" value="1"/>
</dbReference>
<evidence type="ECO:0000256" key="2">
    <source>
        <dbReference type="ARBA" id="ARBA00022692"/>
    </source>
</evidence>
<feature type="transmembrane region" description="Helical" evidence="5">
    <location>
        <begin position="375"/>
        <end position="395"/>
    </location>
</feature>
<name>A0A844ZTZ0_9SPHN</name>
<dbReference type="Proteomes" id="UP000442714">
    <property type="component" value="Unassembled WGS sequence"/>
</dbReference>
<dbReference type="InterPro" id="IPR051533">
    <property type="entry name" value="WaaL-like"/>
</dbReference>
<gene>
    <name evidence="7" type="ORF">GRI41_10965</name>
</gene>
<feature type="transmembrane region" description="Helical" evidence="5">
    <location>
        <begin position="224"/>
        <end position="243"/>
    </location>
</feature>
<feature type="transmembrane region" description="Helical" evidence="5">
    <location>
        <begin position="124"/>
        <end position="144"/>
    </location>
</feature>
<accession>A0A844ZTZ0</accession>
<feature type="transmembrane region" description="Helical" evidence="5">
    <location>
        <begin position="439"/>
        <end position="458"/>
    </location>
</feature>
<dbReference type="Pfam" id="PF04932">
    <property type="entry name" value="Wzy_C"/>
    <property type="match status" value="1"/>
</dbReference>
<evidence type="ECO:0000256" key="1">
    <source>
        <dbReference type="ARBA" id="ARBA00004141"/>
    </source>
</evidence>
<dbReference type="AlphaFoldDB" id="A0A844ZTZ0"/>
<feature type="transmembrane region" description="Helical" evidence="5">
    <location>
        <begin position="198"/>
        <end position="215"/>
    </location>
</feature>
<comment type="subcellular location">
    <subcellularLocation>
        <location evidence="1">Membrane</location>
        <topology evidence="1">Multi-pass membrane protein</topology>
    </subcellularLocation>
</comment>
<keyword evidence="3 5" id="KW-1133">Transmembrane helix</keyword>
<keyword evidence="4 5" id="KW-0472">Membrane</keyword>
<feature type="transmembrane region" description="Helical" evidence="5">
    <location>
        <begin position="70"/>
        <end position="87"/>
    </location>
</feature>
<evidence type="ECO:0000256" key="4">
    <source>
        <dbReference type="ARBA" id="ARBA00023136"/>
    </source>
</evidence>
<feature type="transmembrane region" description="Helical" evidence="5">
    <location>
        <begin position="37"/>
        <end position="58"/>
    </location>
</feature>
<sequence length="468" mass="50891">MKILRGDTSASLGKGWIVVALFALAVAFLGGSSRPDAIQTVALRSMAALFLIPIIYYYSADRMRPVKVPLVLLALLGGWMAIQIIPLPPGLWRSLPGTDPVAELSGLLGLAETWRPISFVPVRTLNALASLVVPLVALALPVALGLHRSTVLIFVVIVGLSCAILGAFQLTGGAGSPLYFYEYVNRGSPTGFLANRNHSAVLLSLALVTTAYLLVDNRRRKFQLWQKFCLGGAFLAILTIALISGSRAGLITGLVALAACGLLFFLKNRETQSSRDQGPGRSSPPYRSMAVGGVVLALLVFALFLAFGRIPAIDRLVDGGPWEDMRWSVLPTLWEMMKTYALFGAGFGSFEEVYHIYEPTELLLPNYLNMAHNDWAQLVIEGGLPAILILGAFFLWMAKSMGEMGAASRQERFRLVYWVSVFAIISIGSLADYPLRAPLFQAVAMWLVGCFALELKSLRNLAKTDRRA</sequence>
<organism evidence="7 8">
    <name type="scientific">Pontixanthobacter aquaemixtae</name>
    <dbReference type="NCBI Taxonomy" id="1958940"/>
    <lineage>
        <taxon>Bacteria</taxon>
        <taxon>Pseudomonadati</taxon>
        <taxon>Pseudomonadota</taxon>
        <taxon>Alphaproteobacteria</taxon>
        <taxon>Sphingomonadales</taxon>
        <taxon>Erythrobacteraceae</taxon>
        <taxon>Pontixanthobacter</taxon>
    </lineage>
</organism>
<dbReference type="InterPro" id="IPR007016">
    <property type="entry name" value="O-antigen_ligase-rel_domated"/>
</dbReference>
<evidence type="ECO:0000313" key="7">
    <source>
        <dbReference type="EMBL" id="MXO91345.1"/>
    </source>
</evidence>
<feature type="transmembrane region" description="Helical" evidence="5">
    <location>
        <begin position="151"/>
        <end position="170"/>
    </location>
</feature>
<evidence type="ECO:0000313" key="8">
    <source>
        <dbReference type="Proteomes" id="UP000442714"/>
    </source>
</evidence>
<evidence type="ECO:0000256" key="5">
    <source>
        <dbReference type="SAM" id="Phobius"/>
    </source>
</evidence>
<feature type="transmembrane region" description="Helical" evidence="5">
    <location>
        <begin position="286"/>
        <end position="307"/>
    </location>
</feature>
<evidence type="ECO:0000256" key="3">
    <source>
        <dbReference type="ARBA" id="ARBA00022989"/>
    </source>
</evidence>
<dbReference type="RefSeq" id="WP_160605032.1">
    <property type="nucleotide sequence ID" value="NZ_WTYX01000002.1"/>
</dbReference>
<dbReference type="OrthoDB" id="7628239at2"/>
<evidence type="ECO:0000259" key="6">
    <source>
        <dbReference type="Pfam" id="PF04932"/>
    </source>
</evidence>
<feature type="domain" description="O-antigen ligase-related" evidence="6">
    <location>
        <begin position="233"/>
        <end position="390"/>
    </location>
</feature>
<dbReference type="GO" id="GO:0016020">
    <property type="term" value="C:membrane"/>
    <property type="evidence" value="ECO:0007669"/>
    <property type="project" value="UniProtKB-SubCell"/>
</dbReference>
<keyword evidence="8" id="KW-1185">Reference proteome</keyword>
<comment type="caution">
    <text evidence="7">The sequence shown here is derived from an EMBL/GenBank/DDBJ whole genome shotgun (WGS) entry which is preliminary data.</text>
</comment>
<proteinExistence type="predicted"/>
<protein>
    <recommendedName>
        <fullName evidence="6">O-antigen ligase-related domain-containing protein</fullName>
    </recommendedName>
</protein>
<reference evidence="7 8" key="1">
    <citation type="submission" date="2019-12" db="EMBL/GenBank/DDBJ databases">
        <title>Genomic-based taxomic classification of the family Erythrobacteraceae.</title>
        <authorList>
            <person name="Xu L."/>
        </authorList>
    </citation>
    <scope>NUCLEOTIDE SEQUENCE [LARGE SCALE GENOMIC DNA]</scope>
    <source>
        <strain evidence="7 8">KCTC 52763</strain>
    </source>
</reference>
<feature type="transmembrane region" description="Helical" evidence="5">
    <location>
        <begin position="249"/>
        <end position="266"/>
    </location>
</feature>
<dbReference type="EMBL" id="WTYX01000002">
    <property type="protein sequence ID" value="MXO91345.1"/>
    <property type="molecule type" value="Genomic_DNA"/>
</dbReference>